<evidence type="ECO:0000313" key="1">
    <source>
        <dbReference type="EMBL" id="KAG2607350.1"/>
    </source>
</evidence>
<accession>A0A8T0T8M9</accession>
<gene>
    <name evidence="1" type="ORF">PVAP13_4NG242111</name>
</gene>
<evidence type="ECO:0000313" key="2">
    <source>
        <dbReference type="Proteomes" id="UP000823388"/>
    </source>
</evidence>
<dbReference type="EMBL" id="CM029044">
    <property type="protein sequence ID" value="KAG2607350.1"/>
    <property type="molecule type" value="Genomic_DNA"/>
</dbReference>
<name>A0A8T0T8M9_PANVG</name>
<proteinExistence type="predicted"/>
<organism evidence="1 2">
    <name type="scientific">Panicum virgatum</name>
    <name type="common">Blackwell switchgrass</name>
    <dbReference type="NCBI Taxonomy" id="38727"/>
    <lineage>
        <taxon>Eukaryota</taxon>
        <taxon>Viridiplantae</taxon>
        <taxon>Streptophyta</taxon>
        <taxon>Embryophyta</taxon>
        <taxon>Tracheophyta</taxon>
        <taxon>Spermatophyta</taxon>
        <taxon>Magnoliopsida</taxon>
        <taxon>Liliopsida</taxon>
        <taxon>Poales</taxon>
        <taxon>Poaceae</taxon>
        <taxon>PACMAD clade</taxon>
        <taxon>Panicoideae</taxon>
        <taxon>Panicodae</taxon>
        <taxon>Paniceae</taxon>
        <taxon>Panicinae</taxon>
        <taxon>Panicum</taxon>
        <taxon>Panicum sect. Hiantes</taxon>
    </lineage>
</organism>
<comment type="caution">
    <text evidence="1">The sequence shown here is derived from an EMBL/GenBank/DDBJ whole genome shotgun (WGS) entry which is preliminary data.</text>
</comment>
<dbReference type="AlphaFoldDB" id="A0A8T0T8M9"/>
<reference evidence="1" key="1">
    <citation type="submission" date="2020-05" db="EMBL/GenBank/DDBJ databases">
        <title>WGS assembly of Panicum virgatum.</title>
        <authorList>
            <person name="Lovell J.T."/>
            <person name="Jenkins J."/>
            <person name="Shu S."/>
            <person name="Juenger T.E."/>
            <person name="Schmutz J."/>
        </authorList>
    </citation>
    <scope>NUCLEOTIDE SEQUENCE</scope>
    <source>
        <strain evidence="1">AP13</strain>
    </source>
</reference>
<sequence>MQSGLSSKKRGNAHLHRLNAMFSNNPITCRSSNSAIVPETWAYVQHKVCLVNEMNDTTLVI</sequence>
<dbReference type="Proteomes" id="UP000823388">
    <property type="component" value="Chromosome 4N"/>
</dbReference>
<keyword evidence="2" id="KW-1185">Reference proteome</keyword>
<protein>
    <submittedName>
        <fullName evidence="1">Uncharacterized protein</fullName>
    </submittedName>
</protein>